<dbReference type="EMBL" id="SLWV01000008">
    <property type="protein sequence ID" value="TCO76409.1"/>
    <property type="molecule type" value="Genomic_DNA"/>
</dbReference>
<feature type="transmembrane region" description="Helical" evidence="1">
    <location>
        <begin position="56"/>
        <end position="74"/>
    </location>
</feature>
<keyword evidence="1" id="KW-1133">Transmembrane helix</keyword>
<reference evidence="2 3" key="1">
    <citation type="submission" date="2019-03" db="EMBL/GenBank/DDBJ databases">
        <title>Genomic Encyclopedia of Type Strains, Phase IV (KMG-IV): sequencing the most valuable type-strain genomes for metagenomic binning, comparative biology and taxonomic classification.</title>
        <authorList>
            <person name="Goeker M."/>
        </authorList>
    </citation>
    <scope>NUCLEOTIDE SEQUENCE [LARGE SCALE GENOMIC DNA]</scope>
    <source>
        <strain evidence="2 3">DSM 102940</strain>
    </source>
</reference>
<evidence type="ECO:0000313" key="3">
    <source>
        <dbReference type="Proteomes" id="UP000294919"/>
    </source>
</evidence>
<protein>
    <recommendedName>
        <fullName evidence="4">Membrane protein YdfK</fullName>
    </recommendedName>
</protein>
<dbReference type="RefSeq" id="WP_132244334.1">
    <property type="nucleotide sequence ID" value="NZ_SLWV01000008.1"/>
</dbReference>
<dbReference type="Proteomes" id="UP000294919">
    <property type="component" value="Unassembled WGS sequence"/>
</dbReference>
<evidence type="ECO:0000313" key="2">
    <source>
        <dbReference type="EMBL" id="TCO76409.1"/>
    </source>
</evidence>
<keyword evidence="1" id="KW-0812">Transmembrane</keyword>
<feature type="transmembrane region" description="Helical" evidence="1">
    <location>
        <begin position="32"/>
        <end position="50"/>
    </location>
</feature>
<organism evidence="2 3">
    <name type="scientific">Marinisporobacter balticus</name>
    <dbReference type="NCBI Taxonomy" id="2018667"/>
    <lineage>
        <taxon>Bacteria</taxon>
        <taxon>Bacillati</taxon>
        <taxon>Bacillota</taxon>
        <taxon>Clostridia</taxon>
        <taxon>Peptostreptococcales</taxon>
        <taxon>Thermotaleaceae</taxon>
        <taxon>Marinisporobacter</taxon>
    </lineage>
</organism>
<dbReference type="AlphaFoldDB" id="A0A4R2KYD7"/>
<dbReference type="OrthoDB" id="9797976at2"/>
<dbReference type="Pfam" id="PF04474">
    <property type="entry name" value="DUF554"/>
    <property type="match status" value="1"/>
</dbReference>
<gene>
    <name evidence="2" type="ORF">EV214_10810</name>
</gene>
<keyword evidence="3" id="KW-1185">Reference proteome</keyword>
<evidence type="ECO:0000256" key="1">
    <source>
        <dbReference type="SAM" id="Phobius"/>
    </source>
</evidence>
<keyword evidence="1" id="KW-0472">Membrane</keyword>
<feature type="transmembrane region" description="Helical" evidence="1">
    <location>
        <begin position="180"/>
        <end position="198"/>
    </location>
</feature>
<dbReference type="InterPro" id="IPR007563">
    <property type="entry name" value="DUF554"/>
</dbReference>
<comment type="caution">
    <text evidence="2">The sequence shown here is derived from an EMBL/GenBank/DDBJ whole genome shotgun (WGS) entry which is preliminary data.</text>
</comment>
<dbReference type="PANTHER" id="PTHR36111:SF2">
    <property type="entry name" value="INNER MEMBRANE PROTEIN"/>
    <property type="match status" value="1"/>
</dbReference>
<sequence>MLGTIVNALAIIGGSIIGLFFRGGIPEKYNETIIKANALSVLLIGIMGAIKTKNMMLVIFSMVIGSIIGEFLRIEENLDRMGGFIGNKLGDQEGGVAKGFVTASLLFCVGSMAIVGALQSGLSGDHQTLFAKSILDGITSVVFSSTLGIGVIFSAAAVFLYQGAITLAASSMKAFLTEDVIREMSAVGGLLIMALGFNMLDFRRIKVGNMLPAMFMPLIYYIGKIIYFKCLN</sequence>
<name>A0A4R2KYD7_9FIRM</name>
<dbReference type="PANTHER" id="PTHR36111">
    <property type="entry name" value="INNER MEMBRANE PROTEIN-RELATED"/>
    <property type="match status" value="1"/>
</dbReference>
<accession>A0A4R2KYD7</accession>
<feature type="transmembrane region" description="Helical" evidence="1">
    <location>
        <begin position="95"/>
        <end position="118"/>
    </location>
</feature>
<evidence type="ECO:0008006" key="4">
    <source>
        <dbReference type="Google" id="ProtNLM"/>
    </source>
</evidence>
<proteinExistence type="predicted"/>
<feature type="transmembrane region" description="Helical" evidence="1">
    <location>
        <begin position="210"/>
        <end position="228"/>
    </location>
</feature>
<feature type="transmembrane region" description="Helical" evidence="1">
    <location>
        <begin position="138"/>
        <end position="160"/>
    </location>
</feature>
<feature type="transmembrane region" description="Helical" evidence="1">
    <location>
        <begin position="6"/>
        <end position="25"/>
    </location>
</feature>